<dbReference type="GO" id="GO:0006325">
    <property type="term" value="P:chromatin organization"/>
    <property type="evidence" value="ECO:0007669"/>
    <property type="project" value="UniProtKB-KW"/>
</dbReference>
<dbReference type="PROSITE" id="PS00678">
    <property type="entry name" value="WD_REPEATS_1"/>
    <property type="match status" value="2"/>
</dbReference>
<evidence type="ECO:0000313" key="8">
    <source>
        <dbReference type="EMBL" id="SPN97607.1"/>
    </source>
</evidence>
<name>A0AAE8MQL3_9PEZI</name>
<feature type="domain" description="Histone-binding protein RBBP4-like N-terminal" evidence="7">
    <location>
        <begin position="31"/>
        <end position="101"/>
    </location>
</feature>
<keyword evidence="3" id="KW-0677">Repeat</keyword>
<proteinExistence type="predicted"/>
<dbReference type="InterPro" id="IPR015943">
    <property type="entry name" value="WD40/YVTN_repeat-like_dom_sf"/>
</dbReference>
<comment type="subcellular location">
    <subcellularLocation>
        <location evidence="1">Nucleus</location>
    </subcellularLocation>
</comment>
<dbReference type="SUPFAM" id="SSF50978">
    <property type="entry name" value="WD40 repeat-like"/>
    <property type="match status" value="1"/>
</dbReference>
<evidence type="ECO:0000256" key="6">
    <source>
        <dbReference type="PROSITE-ProRule" id="PRU00221"/>
    </source>
</evidence>
<dbReference type="Gene3D" id="2.130.10.10">
    <property type="entry name" value="YVTN repeat-like/Quinoprotein amine dehydrogenase"/>
    <property type="match status" value="1"/>
</dbReference>
<accession>A0AAE8MQL3</accession>
<keyword evidence="5" id="KW-0539">Nucleus</keyword>
<gene>
    <name evidence="8" type="ORF">DNG_01119</name>
</gene>
<organism evidence="8 9">
    <name type="scientific">Cephalotrichum gorgonifer</name>
    <dbReference type="NCBI Taxonomy" id="2041049"/>
    <lineage>
        <taxon>Eukaryota</taxon>
        <taxon>Fungi</taxon>
        <taxon>Dikarya</taxon>
        <taxon>Ascomycota</taxon>
        <taxon>Pezizomycotina</taxon>
        <taxon>Sordariomycetes</taxon>
        <taxon>Hypocreomycetidae</taxon>
        <taxon>Microascales</taxon>
        <taxon>Microascaceae</taxon>
        <taxon>Cephalotrichum</taxon>
    </lineage>
</organism>
<dbReference type="CDD" id="cd00200">
    <property type="entry name" value="WD40"/>
    <property type="match status" value="1"/>
</dbReference>
<keyword evidence="2 6" id="KW-0853">WD repeat</keyword>
<dbReference type="InterPro" id="IPR019775">
    <property type="entry name" value="WD40_repeat_CS"/>
</dbReference>
<dbReference type="InterPro" id="IPR050459">
    <property type="entry name" value="WD_repeat_RBAP46/RBAP48/MSI1"/>
</dbReference>
<dbReference type="PROSITE" id="PS50082">
    <property type="entry name" value="WD_REPEATS_2"/>
    <property type="match status" value="3"/>
</dbReference>
<dbReference type="GO" id="GO:0005634">
    <property type="term" value="C:nucleus"/>
    <property type="evidence" value="ECO:0007669"/>
    <property type="project" value="UniProtKB-SubCell"/>
</dbReference>
<evidence type="ECO:0000256" key="2">
    <source>
        <dbReference type="ARBA" id="ARBA00022574"/>
    </source>
</evidence>
<dbReference type="PRINTS" id="PR00320">
    <property type="entry name" value="GPROTEINBRPT"/>
</dbReference>
<dbReference type="EMBL" id="ONZQ02000001">
    <property type="protein sequence ID" value="SPN97607.1"/>
    <property type="molecule type" value="Genomic_DNA"/>
</dbReference>
<comment type="caution">
    <text evidence="8">The sequence shown here is derived from an EMBL/GenBank/DDBJ whole genome shotgun (WGS) entry which is preliminary data.</text>
</comment>
<feature type="repeat" description="WD" evidence="6">
    <location>
        <begin position="328"/>
        <end position="363"/>
    </location>
</feature>
<evidence type="ECO:0000259" key="7">
    <source>
        <dbReference type="Pfam" id="PF12265"/>
    </source>
</evidence>
<evidence type="ECO:0000256" key="4">
    <source>
        <dbReference type="ARBA" id="ARBA00022853"/>
    </source>
</evidence>
<evidence type="ECO:0000313" key="9">
    <source>
        <dbReference type="Proteomes" id="UP001187682"/>
    </source>
</evidence>
<dbReference type="AlphaFoldDB" id="A0AAE8MQL3"/>
<protein>
    <submittedName>
        <fullName evidence="8">Probable Chromatin assembly factor 1 subunit c</fullName>
    </submittedName>
</protein>
<dbReference type="PROSITE" id="PS50294">
    <property type="entry name" value="WD_REPEATS_REGION"/>
    <property type="match status" value="3"/>
</dbReference>
<dbReference type="Pfam" id="PF12265">
    <property type="entry name" value="CAF1C_H4-bd"/>
    <property type="match status" value="1"/>
</dbReference>
<dbReference type="InterPro" id="IPR022052">
    <property type="entry name" value="Histone-bd_RBBP4-like_N"/>
</dbReference>
<dbReference type="InterPro" id="IPR036322">
    <property type="entry name" value="WD40_repeat_dom_sf"/>
</dbReference>
<dbReference type="InterPro" id="IPR020472">
    <property type="entry name" value="WD40_PAC1"/>
</dbReference>
<dbReference type="PANTHER" id="PTHR22850">
    <property type="entry name" value="WD40 REPEAT FAMILY"/>
    <property type="match status" value="1"/>
</dbReference>
<dbReference type="Pfam" id="PF00400">
    <property type="entry name" value="WD40"/>
    <property type="match status" value="4"/>
</dbReference>
<dbReference type="SMART" id="SM00320">
    <property type="entry name" value="WD40"/>
    <property type="match status" value="6"/>
</dbReference>
<reference evidence="8" key="1">
    <citation type="submission" date="2018-03" db="EMBL/GenBank/DDBJ databases">
        <authorList>
            <person name="Guldener U."/>
        </authorList>
    </citation>
    <scope>NUCLEOTIDE SEQUENCE</scope>
</reference>
<evidence type="ECO:0000256" key="1">
    <source>
        <dbReference type="ARBA" id="ARBA00004123"/>
    </source>
</evidence>
<dbReference type="Proteomes" id="UP001187682">
    <property type="component" value="Unassembled WGS sequence"/>
</dbReference>
<sequence>MAPAQAEDPVDDVDMATFDDDENDENRIINEEYKTWKKNSPFLYDMILSTALEWPTLTTQWFPDVKEPEDRNVRIHRLLIGTHTSDDKPNYVQIAEVEIPKPAEPGTEDYDEDRGEVGGYGKAGDAAKIKFSITQKIDHPGEVNKARYQPQNPDILATMCIDGKILIFDRTKHSSQPSGKVSPQIELHGHRAEGFGLSWNPHEAGKLASGSEDQTVCLWDLQNVQANNNILKPARKYTHHKHVVNDVQYHPFNKNFIGTVSDDLTMQIIDVRRPETDRSALTAKNGHTDAINSLGFSPTSEYLFATASGDKTIGIWDIRNVKDKVHTLEGHNDAVTSLSWHPTEPGIIGSGSYDRRIIFWDLSKVGEEQLPDDQEDGPPELLFMHGGHTNHLADFSWNLNDPWLVCSAAEDNLLQIWKVADAIVHTHDPELPIEELHS</sequence>
<keyword evidence="9" id="KW-1185">Reference proteome</keyword>
<dbReference type="InterPro" id="IPR001680">
    <property type="entry name" value="WD40_rpt"/>
</dbReference>
<feature type="repeat" description="WD" evidence="6">
    <location>
        <begin position="284"/>
        <end position="320"/>
    </location>
</feature>
<feature type="repeat" description="WD" evidence="6">
    <location>
        <begin position="187"/>
        <end position="229"/>
    </location>
</feature>
<keyword evidence="4" id="KW-0156">Chromatin regulator</keyword>
<evidence type="ECO:0000256" key="3">
    <source>
        <dbReference type="ARBA" id="ARBA00022737"/>
    </source>
</evidence>
<evidence type="ECO:0000256" key="5">
    <source>
        <dbReference type="ARBA" id="ARBA00023242"/>
    </source>
</evidence>